<feature type="transmembrane region" description="Helical" evidence="9">
    <location>
        <begin position="39"/>
        <end position="57"/>
    </location>
</feature>
<feature type="transmembrane region" description="Helical" evidence="9">
    <location>
        <begin position="7"/>
        <end position="27"/>
    </location>
</feature>
<dbReference type="CDD" id="cd00082">
    <property type="entry name" value="HisKA"/>
    <property type="match status" value="1"/>
</dbReference>
<evidence type="ECO:0000256" key="4">
    <source>
        <dbReference type="ARBA" id="ARBA00022679"/>
    </source>
</evidence>
<dbReference type="InterPro" id="IPR005467">
    <property type="entry name" value="His_kinase_dom"/>
</dbReference>
<evidence type="ECO:0000259" key="10">
    <source>
        <dbReference type="PROSITE" id="PS50109"/>
    </source>
</evidence>
<keyword evidence="4" id="KW-0808">Transferase</keyword>
<dbReference type="InterPro" id="IPR003594">
    <property type="entry name" value="HATPase_dom"/>
</dbReference>
<dbReference type="AlphaFoldDB" id="A0A9Q4EM62"/>
<dbReference type="Pfam" id="PF02518">
    <property type="entry name" value="HATPase_c"/>
    <property type="match status" value="1"/>
</dbReference>
<keyword evidence="9" id="KW-0472">Membrane</keyword>
<dbReference type="GO" id="GO:0000155">
    <property type="term" value="F:phosphorelay sensor kinase activity"/>
    <property type="evidence" value="ECO:0007669"/>
    <property type="project" value="InterPro"/>
</dbReference>
<feature type="domain" description="Histidine kinase" evidence="10">
    <location>
        <begin position="218"/>
        <end position="426"/>
    </location>
</feature>
<organism evidence="11 12">
    <name type="scientific">Bacillus halotolerans</name>
    <dbReference type="NCBI Taxonomy" id="260554"/>
    <lineage>
        <taxon>Bacteria</taxon>
        <taxon>Bacillati</taxon>
        <taxon>Bacillota</taxon>
        <taxon>Bacilli</taxon>
        <taxon>Bacillales</taxon>
        <taxon>Bacillaceae</taxon>
        <taxon>Bacillus</taxon>
    </lineage>
</organism>
<dbReference type="EC" id="2.7.13.3" evidence="2"/>
<keyword evidence="8" id="KW-0902">Two-component regulatory system</keyword>
<feature type="transmembrane region" description="Helical" evidence="9">
    <location>
        <begin position="168"/>
        <end position="190"/>
    </location>
</feature>
<accession>A0A9Q4EM62</accession>
<dbReference type="PANTHER" id="PTHR43065">
    <property type="entry name" value="SENSOR HISTIDINE KINASE"/>
    <property type="match status" value="1"/>
</dbReference>
<dbReference type="RefSeq" id="WP_268497586.1">
    <property type="nucleotide sequence ID" value="NZ_JALAVZ010000006.1"/>
</dbReference>
<dbReference type="SMART" id="SM00388">
    <property type="entry name" value="HisKA"/>
    <property type="match status" value="1"/>
</dbReference>
<keyword evidence="9" id="KW-0812">Transmembrane</keyword>
<comment type="catalytic activity">
    <reaction evidence="1">
        <text>ATP + protein L-histidine = ADP + protein N-phospho-L-histidine.</text>
        <dbReference type="EC" id="2.7.13.3"/>
    </reaction>
</comment>
<keyword evidence="6 11" id="KW-0418">Kinase</keyword>
<dbReference type="SMART" id="SM00387">
    <property type="entry name" value="HATPase_c"/>
    <property type="match status" value="1"/>
</dbReference>
<dbReference type="Gene3D" id="3.30.565.10">
    <property type="entry name" value="Histidine kinase-like ATPase, C-terminal domain"/>
    <property type="match status" value="1"/>
</dbReference>
<keyword evidence="9" id="KW-1133">Transmembrane helix</keyword>
<dbReference type="SUPFAM" id="SSF47384">
    <property type="entry name" value="Homodimeric domain of signal transducing histidine kinase"/>
    <property type="match status" value="1"/>
</dbReference>
<evidence type="ECO:0000256" key="5">
    <source>
        <dbReference type="ARBA" id="ARBA00022741"/>
    </source>
</evidence>
<keyword evidence="3" id="KW-0597">Phosphoprotein</keyword>
<dbReference type="SUPFAM" id="SSF55874">
    <property type="entry name" value="ATPase domain of HSP90 chaperone/DNA topoisomerase II/histidine kinase"/>
    <property type="match status" value="1"/>
</dbReference>
<dbReference type="PRINTS" id="PR00344">
    <property type="entry name" value="BCTRLSENSOR"/>
</dbReference>
<evidence type="ECO:0000256" key="2">
    <source>
        <dbReference type="ARBA" id="ARBA00012438"/>
    </source>
</evidence>
<evidence type="ECO:0000256" key="3">
    <source>
        <dbReference type="ARBA" id="ARBA00022553"/>
    </source>
</evidence>
<evidence type="ECO:0000256" key="9">
    <source>
        <dbReference type="SAM" id="Phobius"/>
    </source>
</evidence>
<dbReference type="EMBL" id="JALAWA010000011">
    <property type="protein sequence ID" value="MCY9186282.1"/>
    <property type="molecule type" value="Genomic_DNA"/>
</dbReference>
<dbReference type="PANTHER" id="PTHR43065:SF53">
    <property type="entry name" value="SPORULATION KINASE B"/>
    <property type="match status" value="1"/>
</dbReference>
<dbReference type="InterPro" id="IPR004358">
    <property type="entry name" value="Sig_transdc_His_kin-like_C"/>
</dbReference>
<dbReference type="Gene3D" id="1.10.287.130">
    <property type="match status" value="1"/>
</dbReference>
<comment type="caution">
    <text evidence="11">The sequence shown here is derived from an EMBL/GenBank/DDBJ whole genome shotgun (WGS) entry which is preliminary data.</text>
</comment>
<proteinExistence type="predicted"/>
<name>A0A9Q4EM62_9BACI</name>
<dbReference type="GO" id="GO:0005524">
    <property type="term" value="F:ATP binding"/>
    <property type="evidence" value="ECO:0007669"/>
    <property type="project" value="UniProtKB-KW"/>
</dbReference>
<gene>
    <name evidence="11" type="ORF">MOF03_16805</name>
</gene>
<protein>
    <recommendedName>
        <fullName evidence="2">histidine kinase</fullName>
        <ecNumber evidence="2">2.7.13.3</ecNumber>
    </recommendedName>
</protein>
<evidence type="ECO:0000256" key="8">
    <source>
        <dbReference type="ARBA" id="ARBA00023012"/>
    </source>
</evidence>
<feature type="transmembrane region" description="Helical" evidence="9">
    <location>
        <begin position="103"/>
        <end position="121"/>
    </location>
</feature>
<dbReference type="InterPro" id="IPR036097">
    <property type="entry name" value="HisK_dim/P_sf"/>
</dbReference>
<dbReference type="InterPro" id="IPR036890">
    <property type="entry name" value="HATPase_C_sf"/>
</dbReference>
<keyword evidence="7" id="KW-0067">ATP-binding</keyword>
<dbReference type="Proteomes" id="UP001073053">
    <property type="component" value="Unassembled WGS sequence"/>
</dbReference>
<dbReference type="InterPro" id="IPR003661">
    <property type="entry name" value="HisK_dim/P_dom"/>
</dbReference>
<feature type="transmembrane region" description="Helical" evidence="9">
    <location>
        <begin position="69"/>
        <end position="97"/>
    </location>
</feature>
<evidence type="ECO:0000256" key="6">
    <source>
        <dbReference type="ARBA" id="ARBA00022777"/>
    </source>
</evidence>
<evidence type="ECO:0000256" key="7">
    <source>
        <dbReference type="ARBA" id="ARBA00022840"/>
    </source>
</evidence>
<dbReference type="PROSITE" id="PS50109">
    <property type="entry name" value="HIS_KIN"/>
    <property type="match status" value="1"/>
</dbReference>
<evidence type="ECO:0000313" key="12">
    <source>
        <dbReference type="Proteomes" id="UP001073053"/>
    </source>
</evidence>
<evidence type="ECO:0000313" key="11">
    <source>
        <dbReference type="EMBL" id="MCY9186282.1"/>
    </source>
</evidence>
<dbReference type="Pfam" id="PF00512">
    <property type="entry name" value="HisKA"/>
    <property type="match status" value="1"/>
</dbReference>
<evidence type="ECO:0000256" key="1">
    <source>
        <dbReference type="ARBA" id="ARBA00000085"/>
    </source>
</evidence>
<sequence>MEILKDYLLHICFILFPILLYQVFWLGKPSILVPKINNGLVTLFACGASVLCIIFPIQEMDYIQYGLQIIPVIICLFYINTASGLTVAASVLCFELLFFEPSAIFVFTLLPFHIIIPILLQKKWPFMSKARKLLLSLFIGCLEIFLFFASILVFSAVNILNFQNSESLYYEAAVSGLFRCIVLLLSIYIIESIAENIALRSQLIHSEKMEIVSELAASVAHEVRNPLTVVRGFVQLLFNDEAFQNKSSADYKKLVLSELDRAQGIITNYLDIAKQQLYEKEIFDLSSLIRETSSLMISYANYKSVTVEADAEPDLLVYGDATKLKQAVINLMKNSIEAVPPGKGVIQVSAKRSGHMIVIKISDNGVGMTDHQMQKLGEPYYSLKTNGTGLGLTVTFSIIEHHHGTISFSSSFQRGTIVTIKLPADLPH</sequence>
<feature type="transmembrane region" description="Helical" evidence="9">
    <location>
        <begin position="133"/>
        <end position="156"/>
    </location>
</feature>
<keyword evidence="5" id="KW-0547">Nucleotide-binding</keyword>
<reference evidence="11" key="1">
    <citation type="submission" date="2022-02" db="EMBL/GenBank/DDBJ databases">
        <title>Crop Bioprotection Bacillus Genome Sequencing.</title>
        <authorList>
            <person name="Dunlap C."/>
        </authorList>
    </citation>
    <scope>NUCLEOTIDE SEQUENCE</scope>
    <source>
        <strain evidence="11">EC49O2N-C10</strain>
    </source>
</reference>